<dbReference type="InterPro" id="IPR025659">
    <property type="entry name" value="Tubby-like_C"/>
</dbReference>
<gene>
    <name evidence="1" type="ORF">WJX73_002275</name>
</gene>
<name>A0AAW1NUI2_9CHLO</name>
<dbReference type="Gene3D" id="2.40.160.200">
    <property type="entry name" value="LURP1-related"/>
    <property type="match status" value="1"/>
</dbReference>
<comment type="caution">
    <text evidence="1">The sequence shown here is derived from an EMBL/GenBank/DDBJ whole genome shotgun (WGS) entry which is preliminary data.</text>
</comment>
<protein>
    <submittedName>
        <fullName evidence="1">Uncharacterized protein</fullName>
    </submittedName>
</protein>
<keyword evidence="2" id="KW-1185">Reference proteome</keyword>
<dbReference type="AlphaFoldDB" id="A0AAW1NUI2"/>
<dbReference type="InterPro" id="IPR038595">
    <property type="entry name" value="LOR_sf"/>
</dbReference>
<evidence type="ECO:0000313" key="2">
    <source>
        <dbReference type="Proteomes" id="UP001465755"/>
    </source>
</evidence>
<organism evidence="1 2">
    <name type="scientific">Symbiochloris irregularis</name>
    <dbReference type="NCBI Taxonomy" id="706552"/>
    <lineage>
        <taxon>Eukaryota</taxon>
        <taxon>Viridiplantae</taxon>
        <taxon>Chlorophyta</taxon>
        <taxon>core chlorophytes</taxon>
        <taxon>Trebouxiophyceae</taxon>
        <taxon>Trebouxiales</taxon>
        <taxon>Trebouxiaceae</taxon>
        <taxon>Symbiochloris</taxon>
    </lineage>
</organism>
<reference evidence="1 2" key="1">
    <citation type="journal article" date="2024" name="Nat. Commun.">
        <title>Phylogenomics reveals the evolutionary origins of lichenization in chlorophyte algae.</title>
        <authorList>
            <person name="Puginier C."/>
            <person name="Libourel C."/>
            <person name="Otte J."/>
            <person name="Skaloud P."/>
            <person name="Haon M."/>
            <person name="Grisel S."/>
            <person name="Petersen M."/>
            <person name="Berrin J.G."/>
            <person name="Delaux P.M."/>
            <person name="Dal Grande F."/>
            <person name="Keller J."/>
        </authorList>
    </citation>
    <scope>NUCLEOTIDE SEQUENCE [LARGE SCALE GENOMIC DNA]</scope>
    <source>
        <strain evidence="1 2">SAG 2036</strain>
    </source>
</reference>
<proteinExistence type="predicted"/>
<dbReference type="Proteomes" id="UP001465755">
    <property type="component" value="Unassembled WGS sequence"/>
</dbReference>
<sequence length="293" mass="32207">MSQSEIDRINDPNFVLEIAAGPPTVQLHEQQPGTGPIISSQFLPSQHKFLLKKAHFSLDDTRIFDCDDGRVRAASTHLGKNPYGGLDPLGLGNNNGPLGEWKSVCRVAGYNGMPPLKIRPKALSRHGKQYIQSPDGNHTFFTIGNVSRIKSMSIRHNLEVTQGDSDEVAVAILVDMASRTQQFMNAKGERIAQVTKSLKTLIMNASLGAGSELEIEIAKGVDWTAILGIIMGIKQVGAHFVYDAMGNWIQNPLQDKVIEASGMQGAVDTYNHLSGEAQHDAFWGRRLYNEFFH</sequence>
<dbReference type="SUPFAM" id="SSF54518">
    <property type="entry name" value="Tubby C-terminal domain-like"/>
    <property type="match status" value="1"/>
</dbReference>
<evidence type="ECO:0000313" key="1">
    <source>
        <dbReference type="EMBL" id="KAK9792454.1"/>
    </source>
</evidence>
<dbReference type="EMBL" id="JALJOQ010000164">
    <property type="protein sequence ID" value="KAK9792454.1"/>
    <property type="molecule type" value="Genomic_DNA"/>
</dbReference>
<accession>A0AAW1NUI2</accession>